<feature type="transmembrane region" description="Helical" evidence="1">
    <location>
        <begin position="57"/>
        <end position="77"/>
    </location>
</feature>
<dbReference type="PANTHER" id="PTHR28008:SF1">
    <property type="entry name" value="DOMAIN PROTEIN, PUTATIVE (AFU_ORTHOLOGUE AFUA_3G10980)-RELATED"/>
    <property type="match status" value="1"/>
</dbReference>
<name>A0A2D2DK66_9BURK</name>
<evidence type="ECO:0000259" key="2">
    <source>
        <dbReference type="Pfam" id="PF04892"/>
    </source>
</evidence>
<gene>
    <name evidence="3" type="ORF">CR152_13255</name>
</gene>
<proteinExistence type="predicted"/>
<feature type="domain" description="VanZ-like" evidence="2">
    <location>
        <begin position="32"/>
        <end position="105"/>
    </location>
</feature>
<keyword evidence="1" id="KW-0812">Transmembrane</keyword>
<dbReference type="Proteomes" id="UP000229897">
    <property type="component" value="Chromosome"/>
</dbReference>
<dbReference type="PANTHER" id="PTHR28008">
    <property type="entry name" value="DOMAIN PROTEIN, PUTATIVE (AFU_ORTHOLOGUE AFUA_3G10980)-RELATED"/>
    <property type="match status" value="1"/>
</dbReference>
<dbReference type="AlphaFoldDB" id="A0A2D2DK66"/>
<evidence type="ECO:0000313" key="3">
    <source>
        <dbReference type="EMBL" id="ATQ75376.1"/>
    </source>
</evidence>
<dbReference type="EMBL" id="CP024608">
    <property type="protein sequence ID" value="ATQ75376.1"/>
    <property type="molecule type" value="Genomic_DNA"/>
</dbReference>
<dbReference type="InterPro" id="IPR006976">
    <property type="entry name" value="VanZ-like"/>
</dbReference>
<organism evidence="3 4">
    <name type="scientific">Massilia violaceinigra</name>
    <dbReference type="NCBI Taxonomy" id="2045208"/>
    <lineage>
        <taxon>Bacteria</taxon>
        <taxon>Pseudomonadati</taxon>
        <taxon>Pseudomonadota</taxon>
        <taxon>Betaproteobacteria</taxon>
        <taxon>Burkholderiales</taxon>
        <taxon>Oxalobacteraceae</taxon>
        <taxon>Telluria group</taxon>
        <taxon>Massilia</taxon>
    </lineage>
</organism>
<protein>
    <recommendedName>
        <fullName evidence="2">VanZ-like domain-containing protein</fullName>
    </recommendedName>
</protein>
<feature type="transmembrane region" description="Helical" evidence="1">
    <location>
        <begin position="6"/>
        <end position="22"/>
    </location>
</feature>
<evidence type="ECO:0000313" key="4">
    <source>
        <dbReference type="Proteomes" id="UP000229897"/>
    </source>
</evidence>
<reference evidence="3" key="1">
    <citation type="submission" date="2017-10" db="EMBL/GenBank/DDBJ databases">
        <title>Massilia psychrophilum sp. nov., a novel purple-pigmented bacterium isolated from Tianshan glacier, Xinjiang Municipality, China.</title>
        <authorList>
            <person name="Wang H."/>
        </authorList>
    </citation>
    <scope>NUCLEOTIDE SEQUENCE [LARGE SCALE GENOMIC DNA]</scope>
    <source>
        <strain evidence="3">B2</strain>
    </source>
</reference>
<accession>A0A2D2DK66</accession>
<dbReference type="KEGG" id="mass:CR152_13255"/>
<keyword evidence="1" id="KW-1133">Transmembrane helix</keyword>
<dbReference type="OrthoDB" id="8759225at2"/>
<dbReference type="NCBIfam" id="NF037970">
    <property type="entry name" value="vanZ_1"/>
    <property type="match status" value="1"/>
</dbReference>
<keyword evidence="4" id="KW-1185">Reference proteome</keyword>
<feature type="transmembrane region" description="Helical" evidence="1">
    <location>
        <begin position="89"/>
        <end position="108"/>
    </location>
</feature>
<feature type="transmembrane region" description="Helical" evidence="1">
    <location>
        <begin position="34"/>
        <end position="51"/>
    </location>
</feature>
<keyword evidence="1" id="KW-0472">Membrane</keyword>
<sequence length="109" mass="11796">MTWELILFLLGTVAIVAGCLVPNEWLPPLPNDKLLHFLAFGVLALLLARMVPGGWILQVSLLGLLLAGLLIEILQELVPGRKFCWRDMAANAAGIATVALCAPLLHAYQ</sequence>
<dbReference type="Pfam" id="PF04892">
    <property type="entry name" value="VanZ"/>
    <property type="match status" value="1"/>
</dbReference>
<evidence type="ECO:0000256" key="1">
    <source>
        <dbReference type="SAM" id="Phobius"/>
    </source>
</evidence>